<dbReference type="InterPro" id="IPR013783">
    <property type="entry name" value="Ig-like_fold"/>
</dbReference>
<accession>A0A0G0RM85</accession>
<dbReference type="SUPFAM" id="SSF49299">
    <property type="entry name" value="PKD domain"/>
    <property type="match status" value="1"/>
</dbReference>
<feature type="signal peptide" evidence="1">
    <location>
        <begin position="1"/>
        <end position="24"/>
    </location>
</feature>
<evidence type="ECO:0000313" key="4">
    <source>
        <dbReference type="Proteomes" id="UP000034048"/>
    </source>
</evidence>
<dbReference type="AlphaFoldDB" id="A0A0G0RM85"/>
<keyword evidence="1" id="KW-0732">Signal</keyword>
<dbReference type="SMART" id="SM00089">
    <property type="entry name" value="PKD"/>
    <property type="match status" value="1"/>
</dbReference>
<name>A0A0G0RM85_9BACT</name>
<dbReference type="CDD" id="cd00146">
    <property type="entry name" value="PKD"/>
    <property type="match status" value="1"/>
</dbReference>
<organism evidence="3 4">
    <name type="scientific">Candidatus Falkowbacteria bacterium GW2011_GWA2_39_24</name>
    <dbReference type="NCBI Taxonomy" id="1618634"/>
    <lineage>
        <taxon>Bacteria</taxon>
        <taxon>Candidatus Falkowiibacteriota</taxon>
    </lineage>
</organism>
<sequence length="396" mass="44900">MKQLNIILLSVLLVLGFMSCGDQSNPSGLPETTNTLGIRSDSSQPISAEKWLYHWTIPVYNATVITKIGWQFKGDPYNIHPLISSQDNNYHLAIELFNGLYYLDFGVYTIDKTTGNITWDYKTSEWFNNPNNPYRVVVDGEVFFAFSAVNGSVFPIPITEVPKLQAIIKTNKATARINEYINFDGSESTISDPNQAYISNYSWDFGDGAVKAGETMEYAYKQAGTYQVKLTVTATDRQGQTQTAVAEKEIVITMPDLPVIGELIYADDLIRVSYSEEADGVYIYLFADLLATEGPQDSPFFSGNLAGENDKWVLIDAKFMDRNNRWAYVKHRFYGNQKFRFNYAANYTGYYYRADNNWLVIDGANWNHIPRVHPPSFNGDHLSIWVINNHIEAVGF</sequence>
<protein>
    <recommendedName>
        <fullName evidence="2">PKD domain-containing protein</fullName>
    </recommendedName>
</protein>
<dbReference type="InterPro" id="IPR000601">
    <property type="entry name" value="PKD_dom"/>
</dbReference>
<proteinExistence type="predicted"/>
<evidence type="ECO:0000256" key="1">
    <source>
        <dbReference type="SAM" id="SignalP"/>
    </source>
</evidence>
<gene>
    <name evidence="3" type="ORF">UT42_C0020G0005</name>
</gene>
<dbReference type="InterPro" id="IPR035986">
    <property type="entry name" value="PKD_dom_sf"/>
</dbReference>
<dbReference type="PROSITE" id="PS50093">
    <property type="entry name" value="PKD"/>
    <property type="match status" value="1"/>
</dbReference>
<dbReference type="InterPro" id="IPR022409">
    <property type="entry name" value="PKD/Chitinase_dom"/>
</dbReference>
<dbReference type="EMBL" id="LBWS01000020">
    <property type="protein sequence ID" value="KKR14717.1"/>
    <property type="molecule type" value="Genomic_DNA"/>
</dbReference>
<dbReference type="PROSITE" id="PS51257">
    <property type="entry name" value="PROKAR_LIPOPROTEIN"/>
    <property type="match status" value="1"/>
</dbReference>
<reference evidence="3 4" key="1">
    <citation type="journal article" date="2015" name="Nature">
        <title>rRNA introns, odd ribosomes, and small enigmatic genomes across a large radiation of phyla.</title>
        <authorList>
            <person name="Brown C.T."/>
            <person name="Hug L.A."/>
            <person name="Thomas B.C."/>
            <person name="Sharon I."/>
            <person name="Castelle C.J."/>
            <person name="Singh A."/>
            <person name="Wilkins M.J."/>
            <person name="Williams K.H."/>
            <person name="Banfield J.F."/>
        </authorList>
    </citation>
    <scope>NUCLEOTIDE SEQUENCE [LARGE SCALE GENOMIC DNA]</scope>
</reference>
<evidence type="ECO:0000313" key="3">
    <source>
        <dbReference type="EMBL" id="KKR14717.1"/>
    </source>
</evidence>
<feature type="domain" description="PKD" evidence="2">
    <location>
        <begin position="201"/>
        <end position="233"/>
    </location>
</feature>
<feature type="chain" id="PRO_5002534362" description="PKD domain-containing protein" evidence="1">
    <location>
        <begin position="25"/>
        <end position="396"/>
    </location>
</feature>
<dbReference type="Pfam" id="PF18911">
    <property type="entry name" value="PKD_4"/>
    <property type="match status" value="1"/>
</dbReference>
<comment type="caution">
    <text evidence="3">The sequence shown here is derived from an EMBL/GenBank/DDBJ whole genome shotgun (WGS) entry which is preliminary data.</text>
</comment>
<evidence type="ECO:0000259" key="2">
    <source>
        <dbReference type="PROSITE" id="PS50093"/>
    </source>
</evidence>
<dbReference type="Proteomes" id="UP000034048">
    <property type="component" value="Unassembled WGS sequence"/>
</dbReference>
<dbReference type="Gene3D" id="2.60.40.10">
    <property type="entry name" value="Immunoglobulins"/>
    <property type="match status" value="1"/>
</dbReference>